<dbReference type="Proteomes" id="UP001396334">
    <property type="component" value="Unassembled WGS sequence"/>
</dbReference>
<evidence type="ECO:0000313" key="7">
    <source>
        <dbReference type="EMBL" id="KAK9017675.1"/>
    </source>
</evidence>
<comment type="similarity">
    <text evidence="1 5">Belongs to the AB hydrolase superfamily. Lipase family.</text>
</comment>
<comment type="caution">
    <text evidence="7">The sequence shown here is derived from an EMBL/GenBank/DDBJ whole genome shotgun (WGS) entry which is preliminary data.</text>
</comment>
<evidence type="ECO:0000256" key="2">
    <source>
        <dbReference type="ARBA" id="ARBA00022801"/>
    </source>
</evidence>
<protein>
    <recommendedName>
        <fullName evidence="5">Phospholipase A1</fullName>
        <ecNumber evidence="5">3.1.1.-</ecNumber>
    </recommendedName>
</protein>
<evidence type="ECO:0000313" key="8">
    <source>
        <dbReference type="Proteomes" id="UP001396334"/>
    </source>
</evidence>
<keyword evidence="8" id="KW-1185">Reference proteome</keyword>
<name>A0ABR2RXW4_9ROSI</name>
<evidence type="ECO:0000259" key="6">
    <source>
        <dbReference type="Pfam" id="PF01764"/>
    </source>
</evidence>
<proteinExistence type="inferred from homology"/>
<dbReference type="InterPro" id="IPR033556">
    <property type="entry name" value="PLA"/>
</dbReference>
<feature type="domain" description="Fungal lipase-type" evidence="6">
    <location>
        <begin position="114"/>
        <end position="274"/>
    </location>
</feature>
<dbReference type="InterPro" id="IPR002921">
    <property type="entry name" value="Fungal_lipase-type"/>
</dbReference>
<accession>A0ABR2RXW4</accession>
<dbReference type="Pfam" id="PF01764">
    <property type="entry name" value="Lipase_3"/>
    <property type="match status" value="1"/>
</dbReference>
<evidence type="ECO:0000256" key="3">
    <source>
        <dbReference type="ARBA" id="ARBA00022963"/>
    </source>
</evidence>
<reference evidence="7 8" key="1">
    <citation type="journal article" date="2024" name="G3 (Bethesda)">
        <title>Genome assembly of Hibiscus sabdariffa L. provides insights into metabolisms of medicinal natural products.</title>
        <authorList>
            <person name="Kim T."/>
        </authorList>
    </citation>
    <scope>NUCLEOTIDE SEQUENCE [LARGE SCALE GENOMIC DNA]</scope>
    <source>
        <strain evidence="7">TK-2024</strain>
        <tissue evidence="7">Old leaves</tissue>
    </source>
</reference>
<evidence type="ECO:0000256" key="1">
    <source>
        <dbReference type="ARBA" id="ARBA00010701"/>
    </source>
</evidence>
<dbReference type="PANTHER" id="PTHR31828">
    <property type="entry name" value="PHOSPHOLIPASE A1-IIGAMMA"/>
    <property type="match status" value="1"/>
</dbReference>
<evidence type="ECO:0000256" key="5">
    <source>
        <dbReference type="RuleBase" id="RU367093"/>
    </source>
</evidence>
<keyword evidence="4 5" id="KW-0443">Lipid metabolism</keyword>
<evidence type="ECO:0000256" key="4">
    <source>
        <dbReference type="ARBA" id="ARBA00023098"/>
    </source>
</evidence>
<comment type="function">
    <text evidence="5">Acylhydrolase that catalyzes the hydrolysis of phospholipids at the sn-1 position.</text>
</comment>
<sequence length="488" mass="54911">MGDAIAKRWRELSGENNWKGLLQPLDSDLRRCIIHYGQMVGAVGDLFNSDTYQADASEEDFFSKACLVQGNPYEYKVSRFIYAGSQSVDSAWIGYVAVATDQGRDVLGRRDILIAWRGTATRSEWRNNLQVSQRATASDLFPSQIDVKVKVHRGFHSLYTGTKPDSAHNKTSARDQVLEAVKDLVDRYKGEEISITVTGFSLGAALATLTAIDIVANGYNKPPNGEPFMVTAFTFGCPRVGNTEFAREFNALCDHQLHLLRIENEDDFIPRIPLECLSYTSLGNTLVVNSSVSKYLKRGLSFDYSCSLPSLQKRYEYEAFDNLCVVLSLLANMWLLPQWLALLLFLVITIIIPEKKSDGDELYGVDFPDEEEDKNGFKFRFTISFGDGFEPIHTGMSKGSKLREKYSCHSMDVYLHGVAIKDVDKNTAAGKLDHDIALVNKHLDCLKAECRIPSNWWAGENRNRMLQSENGRWEHCNRLNLDIVAPQA</sequence>
<dbReference type="InterPro" id="IPR029058">
    <property type="entry name" value="AB_hydrolase_fold"/>
</dbReference>
<dbReference type="PANTHER" id="PTHR31828:SF20">
    <property type="entry name" value="PHOSPHOLIPASE A1"/>
    <property type="match status" value="1"/>
</dbReference>
<dbReference type="EMBL" id="JBBPBN010000019">
    <property type="protein sequence ID" value="KAK9017675.1"/>
    <property type="molecule type" value="Genomic_DNA"/>
</dbReference>
<organism evidence="7 8">
    <name type="scientific">Hibiscus sabdariffa</name>
    <name type="common">roselle</name>
    <dbReference type="NCBI Taxonomy" id="183260"/>
    <lineage>
        <taxon>Eukaryota</taxon>
        <taxon>Viridiplantae</taxon>
        <taxon>Streptophyta</taxon>
        <taxon>Embryophyta</taxon>
        <taxon>Tracheophyta</taxon>
        <taxon>Spermatophyta</taxon>
        <taxon>Magnoliopsida</taxon>
        <taxon>eudicotyledons</taxon>
        <taxon>Gunneridae</taxon>
        <taxon>Pentapetalae</taxon>
        <taxon>rosids</taxon>
        <taxon>malvids</taxon>
        <taxon>Malvales</taxon>
        <taxon>Malvaceae</taxon>
        <taxon>Malvoideae</taxon>
        <taxon>Hibiscus</taxon>
    </lineage>
</organism>
<gene>
    <name evidence="7" type="ORF">V6N11_000683</name>
</gene>
<keyword evidence="3 5" id="KW-0442">Lipid degradation</keyword>
<dbReference type="Gene3D" id="3.40.50.1820">
    <property type="entry name" value="alpha/beta hydrolase"/>
    <property type="match status" value="1"/>
</dbReference>
<keyword evidence="2 5" id="KW-0378">Hydrolase</keyword>
<dbReference type="EC" id="3.1.1.-" evidence="5"/>
<dbReference type="SUPFAM" id="SSF53474">
    <property type="entry name" value="alpha/beta-Hydrolases"/>
    <property type="match status" value="1"/>
</dbReference>
<dbReference type="CDD" id="cd00519">
    <property type="entry name" value="Lipase_3"/>
    <property type="match status" value="1"/>
</dbReference>